<accession>A0ACB8R5M4</accession>
<reference evidence="1" key="2">
    <citation type="journal article" date="2022" name="New Phytol.">
        <title>Evolutionary transition to the ectomycorrhizal habit in the genomes of a hyperdiverse lineage of mushroom-forming fungi.</title>
        <authorList>
            <person name="Looney B."/>
            <person name="Miyauchi S."/>
            <person name="Morin E."/>
            <person name="Drula E."/>
            <person name="Courty P.E."/>
            <person name="Kohler A."/>
            <person name="Kuo A."/>
            <person name="LaButti K."/>
            <person name="Pangilinan J."/>
            <person name="Lipzen A."/>
            <person name="Riley R."/>
            <person name="Andreopoulos W."/>
            <person name="He G."/>
            <person name="Johnson J."/>
            <person name="Nolan M."/>
            <person name="Tritt A."/>
            <person name="Barry K.W."/>
            <person name="Grigoriev I.V."/>
            <person name="Nagy L.G."/>
            <person name="Hibbett D."/>
            <person name="Henrissat B."/>
            <person name="Matheny P.B."/>
            <person name="Labbe J."/>
            <person name="Martin F.M."/>
        </authorList>
    </citation>
    <scope>NUCLEOTIDE SEQUENCE</scope>
    <source>
        <strain evidence="1">FP105234-sp</strain>
    </source>
</reference>
<sequence length="87" mass="9414">MTRCGHCIANAFPADSPDAVIVEYWEDDRWWGMPICAECAKFLESFIRPARQMPANPTATGMGSGAAYEGTRADGARSEVANDSQVS</sequence>
<gene>
    <name evidence="1" type="ORF">FA95DRAFT_1567299</name>
</gene>
<name>A0ACB8R5M4_9AGAM</name>
<dbReference type="Proteomes" id="UP000814033">
    <property type="component" value="Unassembled WGS sequence"/>
</dbReference>
<evidence type="ECO:0000313" key="1">
    <source>
        <dbReference type="EMBL" id="KAI0039197.1"/>
    </source>
</evidence>
<evidence type="ECO:0000313" key="2">
    <source>
        <dbReference type="Proteomes" id="UP000814033"/>
    </source>
</evidence>
<dbReference type="EMBL" id="MU276341">
    <property type="protein sequence ID" value="KAI0039197.1"/>
    <property type="molecule type" value="Genomic_DNA"/>
</dbReference>
<proteinExistence type="predicted"/>
<protein>
    <submittedName>
        <fullName evidence="1">Uncharacterized protein</fullName>
    </submittedName>
</protein>
<reference evidence="1" key="1">
    <citation type="submission" date="2021-02" db="EMBL/GenBank/DDBJ databases">
        <authorList>
            <consortium name="DOE Joint Genome Institute"/>
            <person name="Ahrendt S."/>
            <person name="Looney B.P."/>
            <person name="Miyauchi S."/>
            <person name="Morin E."/>
            <person name="Drula E."/>
            <person name="Courty P.E."/>
            <person name="Chicoki N."/>
            <person name="Fauchery L."/>
            <person name="Kohler A."/>
            <person name="Kuo A."/>
            <person name="Labutti K."/>
            <person name="Pangilinan J."/>
            <person name="Lipzen A."/>
            <person name="Riley R."/>
            <person name="Andreopoulos W."/>
            <person name="He G."/>
            <person name="Johnson J."/>
            <person name="Barry K.W."/>
            <person name="Grigoriev I.V."/>
            <person name="Nagy L."/>
            <person name="Hibbett D."/>
            <person name="Henrissat B."/>
            <person name="Matheny P.B."/>
            <person name="Labbe J."/>
            <person name="Martin F."/>
        </authorList>
    </citation>
    <scope>NUCLEOTIDE SEQUENCE</scope>
    <source>
        <strain evidence="1">FP105234-sp</strain>
    </source>
</reference>
<comment type="caution">
    <text evidence="1">The sequence shown here is derived from an EMBL/GenBank/DDBJ whole genome shotgun (WGS) entry which is preliminary data.</text>
</comment>
<keyword evidence="2" id="KW-1185">Reference proteome</keyword>
<organism evidence="1 2">
    <name type="scientific">Auriscalpium vulgare</name>
    <dbReference type="NCBI Taxonomy" id="40419"/>
    <lineage>
        <taxon>Eukaryota</taxon>
        <taxon>Fungi</taxon>
        <taxon>Dikarya</taxon>
        <taxon>Basidiomycota</taxon>
        <taxon>Agaricomycotina</taxon>
        <taxon>Agaricomycetes</taxon>
        <taxon>Russulales</taxon>
        <taxon>Auriscalpiaceae</taxon>
        <taxon>Auriscalpium</taxon>
    </lineage>
</organism>